<protein>
    <recommendedName>
        <fullName evidence="3">Prefoldin subunit 3</fullName>
    </recommendedName>
</protein>
<evidence type="ECO:0000313" key="1">
    <source>
        <dbReference type="EMBL" id="KAK1741892.1"/>
    </source>
</evidence>
<comment type="caution">
    <text evidence="1">The sequence shown here is derived from an EMBL/GenBank/DDBJ whole genome shotgun (WGS) entry which is preliminary data.</text>
</comment>
<dbReference type="CDD" id="cd23158">
    <property type="entry name" value="Prefoldin_UXT"/>
    <property type="match status" value="1"/>
</dbReference>
<keyword evidence="2" id="KW-1185">Reference proteome</keyword>
<gene>
    <name evidence="1" type="ORF">QTG54_007465</name>
</gene>
<dbReference type="EMBL" id="JATAAI010000012">
    <property type="protein sequence ID" value="KAK1741892.1"/>
    <property type="molecule type" value="Genomic_DNA"/>
</dbReference>
<sequence>MMSDPLQSKVAEYSSFITNTLQPKLQLAVNDREETEKEILEYAQLRSKLQLIEAKSDGPADAKPINTLIDISHQTIFCNATISNPRTVYVHTGFGFHVEFTIEEAIAFIDKRIMFLQNDVLKHRVEVAMGIAGDVEKAIELLEEFKEADED</sequence>
<evidence type="ECO:0008006" key="3">
    <source>
        <dbReference type="Google" id="ProtNLM"/>
    </source>
</evidence>
<dbReference type="SUPFAM" id="SSF46579">
    <property type="entry name" value="Prefoldin"/>
    <property type="match status" value="1"/>
</dbReference>
<dbReference type="InterPro" id="IPR009053">
    <property type="entry name" value="Prefoldin"/>
</dbReference>
<dbReference type="Proteomes" id="UP001224775">
    <property type="component" value="Unassembled WGS sequence"/>
</dbReference>
<organism evidence="1 2">
    <name type="scientific">Skeletonema marinoi</name>
    <dbReference type="NCBI Taxonomy" id="267567"/>
    <lineage>
        <taxon>Eukaryota</taxon>
        <taxon>Sar</taxon>
        <taxon>Stramenopiles</taxon>
        <taxon>Ochrophyta</taxon>
        <taxon>Bacillariophyta</taxon>
        <taxon>Coscinodiscophyceae</taxon>
        <taxon>Thalassiosirophycidae</taxon>
        <taxon>Thalassiosirales</taxon>
        <taxon>Skeletonemataceae</taxon>
        <taxon>Skeletonema</taxon>
        <taxon>Skeletonema marinoi-dohrnii complex</taxon>
    </lineage>
</organism>
<evidence type="ECO:0000313" key="2">
    <source>
        <dbReference type="Proteomes" id="UP001224775"/>
    </source>
</evidence>
<proteinExistence type="predicted"/>
<accession>A0AAD8YAF7</accession>
<dbReference type="InterPro" id="IPR004127">
    <property type="entry name" value="Prefoldin_subunit_alpha"/>
</dbReference>
<reference evidence="1" key="1">
    <citation type="submission" date="2023-06" db="EMBL/GenBank/DDBJ databases">
        <title>Survivors Of The Sea: Transcriptome response of Skeletonema marinoi to long-term dormancy.</title>
        <authorList>
            <person name="Pinder M.I.M."/>
            <person name="Kourtchenko O."/>
            <person name="Robertson E.K."/>
            <person name="Larsson T."/>
            <person name="Maumus F."/>
            <person name="Osuna-Cruz C.M."/>
            <person name="Vancaester E."/>
            <person name="Stenow R."/>
            <person name="Vandepoele K."/>
            <person name="Ploug H."/>
            <person name="Bruchert V."/>
            <person name="Godhe A."/>
            <person name="Topel M."/>
        </authorList>
    </citation>
    <scope>NUCLEOTIDE SEQUENCE</scope>
    <source>
        <strain evidence="1">R05AC</strain>
    </source>
</reference>
<dbReference type="Pfam" id="PF02996">
    <property type="entry name" value="Prefoldin"/>
    <property type="match status" value="1"/>
</dbReference>
<name>A0AAD8YAF7_9STRA</name>
<dbReference type="Gene3D" id="1.10.287.370">
    <property type="match status" value="1"/>
</dbReference>
<dbReference type="AlphaFoldDB" id="A0AAD8YAF7"/>